<evidence type="ECO:0000313" key="2">
    <source>
        <dbReference type="Proteomes" id="UP000499080"/>
    </source>
</evidence>
<dbReference type="AlphaFoldDB" id="A0A4Y2HF76"/>
<comment type="caution">
    <text evidence="1">The sequence shown here is derived from an EMBL/GenBank/DDBJ whole genome shotgun (WGS) entry which is preliminary data.</text>
</comment>
<evidence type="ECO:0000313" key="1">
    <source>
        <dbReference type="EMBL" id="GBM63940.1"/>
    </source>
</evidence>
<gene>
    <name evidence="1" type="ORF">AVEN_17528_1</name>
</gene>
<dbReference type="EMBL" id="BGPR01001900">
    <property type="protein sequence ID" value="GBM63940.1"/>
    <property type="molecule type" value="Genomic_DNA"/>
</dbReference>
<protein>
    <submittedName>
        <fullName evidence="1">Uncharacterized protein</fullName>
    </submittedName>
</protein>
<accession>A0A4Y2HF76</accession>
<dbReference type="Proteomes" id="UP000499080">
    <property type="component" value="Unassembled WGS sequence"/>
</dbReference>
<reference evidence="1 2" key="1">
    <citation type="journal article" date="2019" name="Sci. Rep.">
        <title>Orb-weaving spider Araneus ventricosus genome elucidates the spidroin gene catalogue.</title>
        <authorList>
            <person name="Kono N."/>
            <person name="Nakamura H."/>
            <person name="Ohtoshi R."/>
            <person name="Moran D.A.P."/>
            <person name="Shinohara A."/>
            <person name="Yoshida Y."/>
            <person name="Fujiwara M."/>
            <person name="Mori M."/>
            <person name="Tomita M."/>
            <person name="Arakawa K."/>
        </authorList>
    </citation>
    <scope>NUCLEOTIDE SEQUENCE [LARGE SCALE GENOMIC DNA]</scope>
</reference>
<organism evidence="1 2">
    <name type="scientific">Araneus ventricosus</name>
    <name type="common">Orbweaver spider</name>
    <name type="synonym">Epeira ventricosa</name>
    <dbReference type="NCBI Taxonomy" id="182803"/>
    <lineage>
        <taxon>Eukaryota</taxon>
        <taxon>Metazoa</taxon>
        <taxon>Ecdysozoa</taxon>
        <taxon>Arthropoda</taxon>
        <taxon>Chelicerata</taxon>
        <taxon>Arachnida</taxon>
        <taxon>Araneae</taxon>
        <taxon>Araneomorphae</taxon>
        <taxon>Entelegynae</taxon>
        <taxon>Araneoidea</taxon>
        <taxon>Araneidae</taxon>
        <taxon>Araneus</taxon>
    </lineage>
</organism>
<keyword evidence="2" id="KW-1185">Reference proteome</keyword>
<proteinExistence type="predicted"/>
<sequence length="75" mass="8218">MATESPARSENTQIPELKKNKALYTRHVKQAKNSGSRTFFTNATNTFGKQYKAAFQKAIPPANLMALKNSNTTGG</sequence>
<name>A0A4Y2HF76_ARAVE</name>